<reference evidence="1 2" key="1">
    <citation type="journal article" date="2022" name="Plant J.">
        <title>Chromosome-level genome of Camellia lanceoleosa provides a valuable resource for understanding genome evolution and self-incompatibility.</title>
        <authorList>
            <person name="Gong W."/>
            <person name="Xiao S."/>
            <person name="Wang L."/>
            <person name="Liao Z."/>
            <person name="Chang Y."/>
            <person name="Mo W."/>
            <person name="Hu G."/>
            <person name="Li W."/>
            <person name="Zhao G."/>
            <person name="Zhu H."/>
            <person name="Hu X."/>
            <person name="Ji K."/>
            <person name="Xiang X."/>
            <person name="Song Q."/>
            <person name="Yuan D."/>
            <person name="Jin S."/>
            <person name="Zhang L."/>
        </authorList>
    </citation>
    <scope>NUCLEOTIDE SEQUENCE [LARGE SCALE GENOMIC DNA]</scope>
    <source>
        <strain evidence="1">SQ_2022a</strain>
    </source>
</reference>
<organism evidence="1 2">
    <name type="scientific">Camellia lanceoleosa</name>
    <dbReference type="NCBI Taxonomy" id="1840588"/>
    <lineage>
        <taxon>Eukaryota</taxon>
        <taxon>Viridiplantae</taxon>
        <taxon>Streptophyta</taxon>
        <taxon>Embryophyta</taxon>
        <taxon>Tracheophyta</taxon>
        <taxon>Spermatophyta</taxon>
        <taxon>Magnoliopsida</taxon>
        <taxon>eudicotyledons</taxon>
        <taxon>Gunneridae</taxon>
        <taxon>Pentapetalae</taxon>
        <taxon>asterids</taxon>
        <taxon>Ericales</taxon>
        <taxon>Theaceae</taxon>
        <taxon>Camellia</taxon>
    </lineage>
</organism>
<evidence type="ECO:0000313" key="2">
    <source>
        <dbReference type="Proteomes" id="UP001060215"/>
    </source>
</evidence>
<keyword evidence="2" id="KW-1185">Reference proteome</keyword>
<comment type="caution">
    <text evidence="1">The sequence shown here is derived from an EMBL/GenBank/DDBJ whole genome shotgun (WGS) entry which is preliminary data.</text>
</comment>
<protein>
    <submittedName>
        <fullName evidence="1">Uncharacterized protein</fullName>
    </submittedName>
</protein>
<sequence>MALIVLREIHHQYVKSLFDEGIINDQFSEIQALKSDCVVQLINAYCVDVGTILSELKSCINLPDVDFSGFAAQAHKKED</sequence>
<evidence type="ECO:0000313" key="1">
    <source>
        <dbReference type="EMBL" id="KAI7985899.1"/>
    </source>
</evidence>
<dbReference type="Proteomes" id="UP001060215">
    <property type="component" value="Chromosome 15"/>
</dbReference>
<proteinExistence type="predicted"/>
<gene>
    <name evidence="1" type="ORF">LOK49_LG14G01123</name>
</gene>
<dbReference type="EMBL" id="CM045772">
    <property type="protein sequence ID" value="KAI7985899.1"/>
    <property type="molecule type" value="Genomic_DNA"/>
</dbReference>
<accession>A0ACC0FB60</accession>
<name>A0ACC0FB60_9ERIC</name>